<reference evidence="3" key="1">
    <citation type="submission" date="2022-10" db="EMBL/GenBank/DDBJ databases">
        <authorList>
            <person name="Hyden B.L."/>
            <person name="Feng K."/>
            <person name="Yates T."/>
            <person name="Jawdy S."/>
            <person name="Smart L.B."/>
            <person name="Muchero W."/>
        </authorList>
    </citation>
    <scope>NUCLEOTIDE SEQUENCE</scope>
    <source>
        <tissue evidence="3">Shoot tip</tissue>
    </source>
</reference>
<dbReference type="EMBL" id="JAPFFI010000023">
    <property type="protein sequence ID" value="KAJ6323138.1"/>
    <property type="molecule type" value="Genomic_DNA"/>
</dbReference>
<evidence type="ECO:0000313" key="3">
    <source>
        <dbReference type="EMBL" id="KAJ6323138.1"/>
    </source>
</evidence>
<name>A0ABQ9A6C4_9ROSI</name>
<dbReference type="Gene3D" id="1.25.40.20">
    <property type="entry name" value="Ankyrin repeat-containing domain"/>
    <property type="match status" value="1"/>
</dbReference>
<dbReference type="SUPFAM" id="SSF48403">
    <property type="entry name" value="Ankyrin repeat"/>
    <property type="match status" value="1"/>
</dbReference>
<dbReference type="SMART" id="SM00248">
    <property type="entry name" value="ANK"/>
    <property type="match status" value="1"/>
</dbReference>
<dbReference type="PROSITE" id="PS50088">
    <property type="entry name" value="ANK_REPEAT"/>
    <property type="match status" value="1"/>
</dbReference>
<dbReference type="PROSITE" id="PS50297">
    <property type="entry name" value="ANK_REP_REGION"/>
    <property type="match status" value="1"/>
</dbReference>
<dbReference type="Pfam" id="PF12796">
    <property type="entry name" value="Ank_2"/>
    <property type="match status" value="1"/>
</dbReference>
<dbReference type="InterPro" id="IPR002110">
    <property type="entry name" value="Ankyrin_rpt"/>
</dbReference>
<feature type="region of interest" description="Disordered" evidence="2">
    <location>
        <begin position="1"/>
        <end position="38"/>
    </location>
</feature>
<comment type="caution">
    <text evidence="3">The sequence shown here is derived from an EMBL/GenBank/DDBJ whole genome shotgun (WGS) entry which is preliminary data.</text>
</comment>
<evidence type="ECO:0000256" key="2">
    <source>
        <dbReference type="SAM" id="MobiDB-lite"/>
    </source>
</evidence>
<keyword evidence="1" id="KW-0040">ANK repeat</keyword>
<feature type="repeat" description="ANK" evidence="1">
    <location>
        <begin position="72"/>
        <end position="104"/>
    </location>
</feature>
<evidence type="ECO:0000313" key="4">
    <source>
        <dbReference type="Proteomes" id="UP001141253"/>
    </source>
</evidence>
<organism evidence="3 4">
    <name type="scientific">Salix suchowensis</name>
    <dbReference type="NCBI Taxonomy" id="1278906"/>
    <lineage>
        <taxon>Eukaryota</taxon>
        <taxon>Viridiplantae</taxon>
        <taxon>Streptophyta</taxon>
        <taxon>Embryophyta</taxon>
        <taxon>Tracheophyta</taxon>
        <taxon>Spermatophyta</taxon>
        <taxon>Magnoliopsida</taxon>
        <taxon>eudicotyledons</taxon>
        <taxon>Gunneridae</taxon>
        <taxon>Pentapetalae</taxon>
        <taxon>rosids</taxon>
        <taxon>fabids</taxon>
        <taxon>Malpighiales</taxon>
        <taxon>Salicaceae</taxon>
        <taxon>Saliceae</taxon>
        <taxon>Salix</taxon>
    </lineage>
</organism>
<feature type="compositionally biased region" description="Polar residues" evidence="2">
    <location>
        <begin position="1"/>
        <end position="10"/>
    </location>
</feature>
<evidence type="ECO:0000256" key="1">
    <source>
        <dbReference type="PROSITE-ProRule" id="PRU00023"/>
    </source>
</evidence>
<dbReference type="PANTHER" id="PTHR24121:SF16">
    <property type="entry name" value="NON-SPECIFIC SERINE_THREONINE PROTEIN KINASE"/>
    <property type="match status" value="1"/>
</dbReference>
<feature type="compositionally biased region" description="Polar residues" evidence="2">
    <location>
        <begin position="23"/>
        <end position="35"/>
    </location>
</feature>
<dbReference type="Proteomes" id="UP001141253">
    <property type="component" value="Chromosome 8"/>
</dbReference>
<dbReference type="PANTHER" id="PTHR24121">
    <property type="entry name" value="NO MECHANORECEPTOR POTENTIAL C, ISOFORM D-RELATED"/>
    <property type="match status" value="1"/>
</dbReference>
<proteinExistence type="predicted"/>
<sequence length="123" mass="13547">MTTSNLQQHQRFPGHKEQFVEAESSQGSGAVSNDRNGPLLDLYKHAHKGDWDATKIYLSRYPDAIKARIKPYGGTALHVAARAGNLKVVEELVKLMSEKDLEIQDDEGNTALSRAANVGITKM</sequence>
<keyword evidence="4" id="KW-1185">Reference proteome</keyword>
<reference evidence="3" key="2">
    <citation type="journal article" date="2023" name="Int. J. Mol. Sci.">
        <title>De Novo Assembly and Annotation of 11 Diverse Shrub Willow (Salix) Genomes Reveals Novel Gene Organization in Sex-Linked Regions.</title>
        <authorList>
            <person name="Hyden B."/>
            <person name="Feng K."/>
            <person name="Yates T.B."/>
            <person name="Jawdy S."/>
            <person name="Cereghino C."/>
            <person name="Smart L.B."/>
            <person name="Muchero W."/>
        </authorList>
    </citation>
    <scope>NUCLEOTIDE SEQUENCE</scope>
    <source>
        <tissue evidence="3">Shoot tip</tissue>
    </source>
</reference>
<feature type="non-terminal residue" evidence="3">
    <location>
        <position position="123"/>
    </location>
</feature>
<gene>
    <name evidence="3" type="ORF">OIU77_012886</name>
</gene>
<dbReference type="InterPro" id="IPR036770">
    <property type="entry name" value="Ankyrin_rpt-contain_sf"/>
</dbReference>
<protein>
    <submittedName>
        <fullName evidence="3">Uncharacterized protein</fullName>
    </submittedName>
</protein>
<accession>A0ABQ9A6C4</accession>